<evidence type="ECO:0000313" key="15">
    <source>
        <dbReference type="Proteomes" id="UP000728032"/>
    </source>
</evidence>
<dbReference type="GO" id="GO:0016887">
    <property type="term" value="F:ATP hydrolysis activity"/>
    <property type="evidence" value="ECO:0007669"/>
    <property type="project" value="InterPro"/>
</dbReference>
<feature type="transmembrane region" description="Helical" evidence="11">
    <location>
        <begin position="159"/>
        <end position="181"/>
    </location>
</feature>
<evidence type="ECO:0000259" key="12">
    <source>
        <dbReference type="PROSITE" id="PS50893"/>
    </source>
</evidence>
<dbReference type="InterPro" id="IPR017871">
    <property type="entry name" value="ABC_transporter-like_CS"/>
</dbReference>
<dbReference type="Pfam" id="PF00005">
    <property type="entry name" value="ABC_tran"/>
    <property type="match status" value="3"/>
</dbReference>
<sequence>METEELITRESPWDRINIISKVTFSWVWGIFVTGNKKDLDFDDLYKCANSDKTDGEVVVRVAQPVLLGYVVSYFQGSDHISYGTTVWCAAGVVLCSAACVSLIHLNYAYLMRAGMRMRVACCALMYRKAMRLSHSSLGQTTVGQILNIMSNDVNRFDEFAFTVQAIFVAPIQSVLIIYFLWEPLGLASLSGLAVIILFIPFQGIMGRMFQTVRRKTAHLTDTRIRLMSEIISGMRVIKMYAWEQPFQNLVINARLNEIKRIRHSSLLKAINLSFYFVASRVILFACFITYVYMGNKLSAEAVFVTMAFFNILRTSLTKYFPQGIAATAEMVVAVKRIQNFLLLDEFEGLSDGYDKDNDNKDTKVNEIIMSVKNPLQSMDASDEGKGVFIDKMTVRWNSESVEPTLKDISVCVKPGELLAVVGSVGSGKSSLLMSILNELPIESGSVGVRGRVSYAPQESWAFIGSVRQNIVFGSQYMEEKYNRVESVEPTLKDISVCVKPGELLAVVGSVGSGKSSLLMSILNELPIESGSVGVRGRVSYAPQESWAFIGSVRQNIVFGSQYMEEKYNRVVKACALDRDFKRFAFGDHTLVGERGVSLSGGQRARISLARALYHSADIYLLDDPLSAVDTHVAKHLFQKCCVEYLKDKARILVTHQIQFLRDAHKILVLDEGKRVALGTYDELMEAGVNLTSYISDQTVDQNVAQRPRHRSQSFTPSMASMASTITGSEHEEVGDAVEEVEPTLKKETKMSGSIDSSIYWEYTRAGAGPVLMFITFSSIIISQALYQGSDFWLTIWTNKEDQNIETDTTFNVIIYSCLIIGLFITSLARTTSFFVICMKASITLHNRIFYSLLRAPIHVFESSPVGRILNRFTKDTGIVDELLPSTAFDFQMTLSIVIGSLIVNAIVSWFLVFPALLLLLLVFMCRYFYISSARDIKRLEGLSRSPVYSHVNTTLSGLTSVRAFGTQPIFERQFERHMNDNSGTYFLFICTSRAFGILMDWICVLYISAVTAFIMVYPDLPGGDVGLALSSALTLTGLTQYGVKCSADLESYMTAVERMLEYSRLKPEAELESTPDRKPPPDWPQTGEIVLKDLSLQYNETADKVLKGVTVCLKGGEKIGVVGRTGAGKSSVISALFRLTEPEGQVLIDGVDVRTIGLHDLRRCISIIPQEPVLFTGSVRKNLDPFGEHPDDELWAALEEVQLRDVVSEMTGQLDGLVAEGGSNLSVGQRQLVCLARAILRDNRILVLDEATANVDHRTDALIQTTIREKFANCTVITIAHRLNTIIDSDKVMVLDAGEVIEYEMPYILLQSSDGLFTKLVTQTGKHMTIRLKQMAKQYYSHKTGHHLQERHPEEDEDSEGTADKV</sequence>
<feature type="transmembrane region" description="Helical" evidence="11">
    <location>
        <begin position="766"/>
        <end position="786"/>
    </location>
</feature>
<dbReference type="CDD" id="cd03250">
    <property type="entry name" value="ABCC_MRP_domain1"/>
    <property type="match status" value="1"/>
</dbReference>
<dbReference type="PROSITE" id="PS50929">
    <property type="entry name" value="ABC_TM1F"/>
    <property type="match status" value="2"/>
</dbReference>
<dbReference type="Gene3D" id="1.20.1560.10">
    <property type="entry name" value="ABC transporter type 1, transmembrane domain"/>
    <property type="match status" value="2"/>
</dbReference>
<evidence type="ECO:0000256" key="7">
    <source>
        <dbReference type="ARBA" id="ARBA00022840"/>
    </source>
</evidence>
<feature type="compositionally biased region" description="Acidic residues" evidence="10">
    <location>
        <begin position="1355"/>
        <end position="1366"/>
    </location>
</feature>
<keyword evidence="6" id="KW-0547">Nucleotide-binding</keyword>
<feature type="domain" description="ABC transmembrane type-1" evidence="13">
    <location>
        <begin position="57"/>
        <end position="317"/>
    </location>
</feature>
<evidence type="ECO:0000256" key="10">
    <source>
        <dbReference type="SAM" id="MobiDB-lite"/>
    </source>
</evidence>
<keyword evidence="4 11" id="KW-0812">Transmembrane</keyword>
<dbReference type="InterPro" id="IPR003593">
    <property type="entry name" value="AAA+_ATPase"/>
</dbReference>
<dbReference type="GO" id="GO:0140359">
    <property type="term" value="F:ABC-type transporter activity"/>
    <property type="evidence" value="ECO:0007669"/>
    <property type="project" value="InterPro"/>
</dbReference>
<feature type="transmembrane region" description="Helical" evidence="11">
    <location>
        <begin position="909"/>
        <end position="929"/>
    </location>
</feature>
<feature type="domain" description="ABC transporter" evidence="12">
    <location>
        <begin position="466"/>
        <end position="696"/>
    </location>
</feature>
<dbReference type="CDD" id="cd18593">
    <property type="entry name" value="ABC_6TM_MRP4_D1_like"/>
    <property type="match status" value="1"/>
</dbReference>
<dbReference type="PANTHER" id="PTHR24223:SF456">
    <property type="entry name" value="MULTIDRUG RESISTANCE-ASSOCIATED PROTEIN LETHAL(2)03659"/>
    <property type="match status" value="1"/>
</dbReference>
<evidence type="ECO:0000256" key="2">
    <source>
        <dbReference type="ARBA" id="ARBA00009726"/>
    </source>
</evidence>
<evidence type="ECO:0000256" key="1">
    <source>
        <dbReference type="ARBA" id="ARBA00004141"/>
    </source>
</evidence>
<evidence type="ECO:0000256" key="4">
    <source>
        <dbReference type="ARBA" id="ARBA00022692"/>
    </source>
</evidence>
<comment type="similarity">
    <text evidence="2">Belongs to the ABC transporter superfamily. ABCC family. Conjugate transporter (TC 3.A.1.208) subfamily.</text>
</comment>
<dbReference type="Pfam" id="PF00664">
    <property type="entry name" value="ABC_membrane"/>
    <property type="match status" value="2"/>
</dbReference>
<evidence type="ECO:0000256" key="9">
    <source>
        <dbReference type="ARBA" id="ARBA00023136"/>
    </source>
</evidence>
<evidence type="ECO:0000256" key="11">
    <source>
        <dbReference type="SAM" id="Phobius"/>
    </source>
</evidence>
<feature type="transmembrane region" description="Helical" evidence="11">
    <location>
        <begin position="269"/>
        <end position="291"/>
    </location>
</feature>
<proteinExistence type="inferred from homology"/>
<dbReference type="PROSITE" id="PS00211">
    <property type="entry name" value="ABC_TRANSPORTER_1"/>
    <property type="match status" value="2"/>
</dbReference>
<dbReference type="FunFam" id="1.20.1560.10:FF:000026">
    <property type="entry name" value="Multidrug resistance-associated protein lethal(2)03659"/>
    <property type="match status" value="1"/>
</dbReference>
<dbReference type="EMBL" id="OC917653">
    <property type="protein sequence ID" value="CAD7647646.1"/>
    <property type="molecule type" value="Genomic_DNA"/>
</dbReference>
<keyword evidence="3" id="KW-0813">Transport</keyword>
<gene>
    <name evidence="14" type="ORF">ONB1V03_LOCUS6357</name>
</gene>
<dbReference type="FunFam" id="3.40.50.300:FF:000973">
    <property type="entry name" value="Multidrug resistance-associated protein 4"/>
    <property type="match status" value="1"/>
</dbReference>
<feature type="transmembrane region" description="Helical" evidence="11">
    <location>
        <begin position="985"/>
        <end position="1007"/>
    </location>
</feature>
<dbReference type="InterPro" id="IPR044726">
    <property type="entry name" value="ABCC_6TM_D2"/>
</dbReference>
<feature type="domain" description="ABC transporter" evidence="12">
    <location>
        <begin position="1089"/>
        <end position="1322"/>
    </location>
</feature>
<dbReference type="GO" id="GO:0005524">
    <property type="term" value="F:ATP binding"/>
    <property type="evidence" value="ECO:0007669"/>
    <property type="project" value="UniProtKB-KW"/>
</dbReference>
<dbReference type="FunFam" id="1.20.1560.10:FF:000014">
    <property type="entry name" value="Multidrug resistance-associated protein member 4"/>
    <property type="match status" value="1"/>
</dbReference>
<feature type="domain" description="ABC transmembrane type-1" evidence="13">
    <location>
        <begin position="773"/>
        <end position="1037"/>
    </location>
</feature>
<keyword evidence="5" id="KW-0677">Repeat</keyword>
<dbReference type="PROSITE" id="PS50893">
    <property type="entry name" value="ABC_TRANSPORTER_2"/>
    <property type="match status" value="2"/>
</dbReference>
<keyword evidence="8 11" id="KW-1133">Transmembrane helix</keyword>
<evidence type="ECO:0000256" key="5">
    <source>
        <dbReference type="ARBA" id="ARBA00022737"/>
    </source>
</evidence>
<dbReference type="SMART" id="SM00382">
    <property type="entry name" value="AAA"/>
    <property type="match status" value="2"/>
</dbReference>
<dbReference type="EMBL" id="CAJPVJ010002828">
    <property type="protein sequence ID" value="CAG2166842.1"/>
    <property type="molecule type" value="Genomic_DNA"/>
</dbReference>
<keyword evidence="15" id="KW-1185">Reference proteome</keyword>
<feature type="transmembrane region" description="Helical" evidence="11">
    <location>
        <begin position="84"/>
        <end position="109"/>
    </location>
</feature>
<dbReference type="Proteomes" id="UP000728032">
    <property type="component" value="Unassembled WGS sequence"/>
</dbReference>
<dbReference type="CDD" id="cd03244">
    <property type="entry name" value="ABCC_MRP_domain2"/>
    <property type="match status" value="1"/>
</dbReference>
<keyword evidence="7" id="KW-0067">ATP-binding</keyword>
<dbReference type="OrthoDB" id="6510208at2759"/>
<evidence type="ECO:0000259" key="13">
    <source>
        <dbReference type="PROSITE" id="PS50929"/>
    </source>
</evidence>
<dbReference type="InterPro" id="IPR036640">
    <property type="entry name" value="ABC1_TM_sf"/>
</dbReference>
<dbReference type="InterPro" id="IPR030240">
    <property type="entry name" value="ABCC4_TMD1"/>
</dbReference>
<dbReference type="GO" id="GO:0016020">
    <property type="term" value="C:membrane"/>
    <property type="evidence" value="ECO:0007669"/>
    <property type="project" value="UniProtKB-SubCell"/>
</dbReference>
<name>A0A7R9LU07_9ACAR</name>
<dbReference type="InterPro" id="IPR011527">
    <property type="entry name" value="ABC1_TM_dom"/>
</dbReference>
<accession>A0A7R9LU07</accession>
<dbReference type="InterPro" id="IPR027417">
    <property type="entry name" value="P-loop_NTPase"/>
</dbReference>
<feature type="region of interest" description="Disordered" evidence="10">
    <location>
        <begin position="1342"/>
        <end position="1366"/>
    </location>
</feature>
<keyword evidence="9 11" id="KW-0472">Membrane</keyword>
<feature type="transmembrane region" description="Helical" evidence="11">
    <location>
        <begin position="187"/>
        <end position="205"/>
    </location>
</feature>
<dbReference type="PANTHER" id="PTHR24223">
    <property type="entry name" value="ATP-BINDING CASSETTE SUB-FAMILY C"/>
    <property type="match status" value="1"/>
</dbReference>
<dbReference type="SUPFAM" id="SSF52540">
    <property type="entry name" value="P-loop containing nucleoside triphosphate hydrolases"/>
    <property type="match status" value="3"/>
</dbReference>
<organism evidence="14">
    <name type="scientific">Oppiella nova</name>
    <dbReference type="NCBI Taxonomy" id="334625"/>
    <lineage>
        <taxon>Eukaryota</taxon>
        <taxon>Metazoa</taxon>
        <taxon>Ecdysozoa</taxon>
        <taxon>Arthropoda</taxon>
        <taxon>Chelicerata</taxon>
        <taxon>Arachnida</taxon>
        <taxon>Acari</taxon>
        <taxon>Acariformes</taxon>
        <taxon>Sarcoptiformes</taxon>
        <taxon>Oribatida</taxon>
        <taxon>Brachypylina</taxon>
        <taxon>Oppioidea</taxon>
        <taxon>Oppiidae</taxon>
        <taxon>Oppiella</taxon>
    </lineage>
</organism>
<dbReference type="CDD" id="cd18580">
    <property type="entry name" value="ABC_6TM_ABCC_D2"/>
    <property type="match status" value="1"/>
</dbReference>
<protein>
    <submittedName>
        <fullName evidence="14">Uncharacterized protein</fullName>
    </submittedName>
</protein>
<feature type="transmembrane region" description="Helical" evidence="11">
    <location>
        <begin position="812"/>
        <end position="837"/>
    </location>
</feature>
<dbReference type="Gene3D" id="3.40.50.300">
    <property type="entry name" value="P-loop containing nucleotide triphosphate hydrolases"/>
    <property type="match status" value="3"/>
</dbReference>
<evidence type="ECO:0000256" key="8">
    <source>
        <dbReference type="ARBA" id="ARBA00022989"/>
    </source>
</evidence>
<evidence type="ECO:0000313" key="14">
    <source>
        <dbReference type="EMBL" id="CAD7647646.1"/>
    </source>
</evidence>
<reference evidence="14" key="1">
    <citation type="submission" date="2020-11" db="EMBL/GenBank/DDBJ databases">
        <authorList>
            <person name="Tran Van P."/>
        </authorList>
    </citation>
    <scope>NUCLEOTIDE SEQUENCE</scope>
</reference>
<comment type="subcellular location">
    <subcellularLocation>
        <location evidence="1">Membrane</location>
        <topology evidence="1">Multi-pass membrane protein</topology>
    </subcellularLocation>
</comment>
<dbReference type="InterPro" id="IPR003439">
    <property type="entry name" value="ABC_transporter-like_ATP-bd"/>
</dbReference>
<dbReference type="InterPro" id="IPR050173">
    <property type="entry name" value="ABC_transporter_C-like"/>
</dbReference>
<evidence type="ECO:0000256" key="6">
    <source>
        <dbReference type="ARBA" id="ARBA00022741"/>
    </source>
</evidence>
<dbReference type="SUPFAM" id="SSF90123">
    <property type="entry name" value="ABC transporter transmembrane region"/>
    <property type="match status" value="2"/>
</dbReference>
<dbReference type="FunFam" id="3.40.50.300:FF:000163">
    <property type="entry name" value="Multidrug resistance-associated protein member 4"/>
    <property type="match status" value="1"/>
</dbReference>
<evidence type="ECO:0000256" key="3">
    <source>
        <dbReference type="ARBA" id="ARBA00022448"/>
    </source>
</evidence>